<dbReference type="Proteomes" id="UP000472271">
    <property type="component" value="Chromosome 1"/>
</dbReference>
<dbReference type="PANTHER" id="PTHR12015">
    <property type="entry name" value="SMALL INDUCIBLE CYTOKINE A"/>
    <property type="match status" value="1"/>
</dbReference>
<evidence type="ECO:0000256" key="7">
    <source>
        <dbReference type="SAM" id="SignalP"/>
    </source>
</evidence>
<comment type="similarity">
    <text evidence="2">Belongs to the intercrine alpha (chemokine CxC) family.</text>
</comment>
<comment type="function">
    <text evidence="5">Ligand for cxcr3.2. Chemotactic for macrophages.</text>
</comment>
<dbReference type="InterPro" id="IPR039809">
    <property type="entry name" value="Chemokine_b/g/d"/>
</dbReference>
<evidence type="ECO:0000256" key="2">
    <source>
        <dbReference type="ARBA" id="ARBA00010665"/>
    </source>
</evidence>
<dbReference type="GO" id="GO:0005615">
    <property type="term" value="C:extracellular space"/>
    <property type="evidence" value="ECO:0007669"/>
    <property type="project" value="UniProtKB-KW"/>
</dbReference>
<feature type="signal peptide" evidence="7">
    <location>
        <begin position="1"/>
        <end position="18"/>
    </location>
</feature>
<accession>A0A673C1G6</accession>
<dbReference type="RefSeq" id="XP_030004226.1">
    <property type="nucleotide sequence ID" value="XM_030148366.1"/>
</dbReference>
<proteinExistence type="inferred from homology"/>
<dbReference type="Ensembl" id="ENSSORT00005047938.1">
    <property type="protein sequence ID" value="ENSSORP00005046772.1"/>
    <property type="gene ID" value="ENSSORG00005021399.1"/>
</dbReference>
<evidence type="ECO:0000256" key="6">
    <source>
        <dbReference type="SAM" id="MobiDB-lite"/>
    </source>
</evidence>
<dbReference type="PRINTS" id="PR00437">
    <property type="entry name" value="SMALLCYTKCXC"/>
</dbReference>
<evidence type="ECO:0000313" key="10">
    <source>
        <dbReference type="Proteomes" id="UP000472271"/>
    </source>
</evidence>
<dbReference type="GO" id="GO:0006955">
    <property type="term" value="P:immune response"/>
    <property type="evidence" value="ECO:0007669"/>
    <property type="project" value="InterPro"/>
</dbReference>
<dbReference type="SMART" id="SM00199">
    <property type="entry name" value="SCY"/>
    <property type="match status" value="1"/>
</dbReference>
<evidence type="ECO:0000313" key="9">
    <source>
        <dbReference type="Ensembl" id="ENSSORP00005046772.1"/>
    </source>
</evidence>
<gene>
    <name evidence="9" type="primary">LOC115429111</name>
</gene>
<dbReference type="GeneID" id="115429111"/>
<dbReference type="InterPro" id="IPR001089">
    <property type="entry name" value="Chemokine_CXC"/>
</dbReference>
<protein>
    <submittedName>
        <fullName evidence="9">Interleukin-8-like</fullName>
    </submittedName>
</protein>
<dbReference type="AlphaFoldDB" id="A0A673C1G6"/>
<sequence>MTAATILTLLLFLAIAEGIGLGDQGINLRCKCINKEKKPIGRHLKKVEVYPPNSHCKDTEIIGTLKKDGQRICLDPSAPWVIKSLRRNQKRKQPKKQTKRKRGLQ</sequence>
<dbReference type="PRINTS" id="PR00436">
    <property type="entry name" value="INTERLEUKIN8"/>
</dbReference>
<keyword evidence="3" id="KW-0202">Cytokine</keyword>
<dbReference type="Gene3D" id="2.40.50.40">
    <property type="match status" value="1"/>
</dbReference>
<dbReference type="InterPro" id="IPR001811">
    <property type="entry name" value="Chemokine_IL8-like_dom"/>
</dbReference>
<comment type="subcellular location">
    <subcellularLocation>
        <location evidence="1">Secreted</location>
    </subcellularLocation>
</comment>
<dbReference type="FunFam" id="2.40.50.40:FF:000004">
    <property type="entry name" value="C-X-C motif chemokine"/>
    <property type="match status" value="1"/>
</dbReference>
<keyword evidence="4" id="KW-0964">Secreted</keyword>
<keyword evidence="7" id="KW-0732">Signal</keyword>
<dbReference type="GO" id="GO:0006952">
    <property type="term" value="P:defense response"/>
    <property type="evidence" value="ECO:0007669"/>
    <property type="project" value="InterPro"/>
</dbReference>
<feature type="domain" description="Chemokine interleukin-8-like" evidence="8">
    <location>
        <begin position="27"/>
        <end position="88"/>
    </location>
</feature>
<reference evidence="9" key="3">
    <citation type="submission" date="2025-09" db="UniProtKB">
        <authorList>
            <consortium name="Ensembl"/>
        </authorList>
    </citation>
    <scope>IDENTIFICATION</scope>
</reference>
<reference evidence="9" key="1">
    <citation type="submission" date="2019-06" db="EMBL/GenBank/DDBJ databases">
        <authorList>
            <consortium name="Wellcome Sanger Institute Data Sharing"/>
        </authorList>
    </citation>
    <scope>NUCLEOTIDE SEQUENCE [LARGE SCALE GENOMIC DNA]</scope>
</reference>
<dbReference type="PANTHER" id="PTHR12015:SF210">
    <property type="entry name" value="C-X-C MOTIF CHEMOKINE 9"/>
    <property type="match status" value="1"/>
</dbReference>
<name>A0A673C1G6_9TELE</name>
<evidence type="ECO:0000256" key="5">
    <source>
        <dbReference type="ARBA" id="ARBA00054901"/>
    </source>
</evidence>
<keyword evidence="10" id="KW-1185">Reference proteome</keyword>
<organism evidence="9 10">
    <name type="scientific">Sphaeramia orbicularis</name>
    <name type="common">orbiculate cardinalfish</name>
    <dbReference type="NCBI Taxonomy" id="375764"/>
    <lineage>
        <taxon>Eukaryota</taxon>
        <taxon>Metazoa</taxon>
        <taxon>Chordata</taxon>
        <taxon>Craniata</taxon>
        <taxon>Vertebrata</taxon>
        <taxon>Euteleostomi</taxon>
        <taxon>Actinopterygii</taxon>
        <taxon>Neopterygii</taxon>
        <taxon>Teleostei</taxon>
        <taxon>Neoteleostei</taxon>
        <taxon>Acanthomorphata</taxon>
        <taxon>Gobiaria</taxon>
        <taxon>Kurtiformes</taxon>
        <taxon>Apogonoidei</taxon>
        <taxon>Apogonidae</taxon>
        <taxon>Apogoninae</taxon>
        <taxon>Sphaeramia</taxon>
    </lineage>
</organism>
<dbReference type="InParanoid" id="A0A673C1G6"/>
<dbReference type="OrthoDB" id="9937393at2759"/>
<evidence type="ECO:0000256" key="3">
    <source>
        <dbReference type="ARBA" id="ARBA00022514"/>
    </source>
</evidence>
<dbReference type="GO" id="GO:0042056">
    <property type="term" value="F:chemoattractant activity"/>
    <property type="evidence" value="ECO:0007669"/>
    <property type="project" value="UniProtKB-ARBA"/>
</dbReference>
<dbReference type="InterPro" id="IPR033899">
    <property type="entry name" value="CXC_Chemokine_domain"/>
</dbReference>
<dbReference type="GO" id="GO:0008009">
    <property type="term" value="F:chemokine activity"/>
    <property type="evidence" value="ECO:0007669"/>
    <property type="project" value="InterPro"/>
</dbReference>
<feature type="region of interest" description="Disordered" evidence="6">
    <location>
        <begin position="84"/>
        <end position="105"/>
    </location>
</feature>
<feature type="chain" id="PRO_5036452890" evidence="7">
    <location>
        <begin position="19"/>
        <end position="105"/>
    </location>
</feature>
<evidence type="ECO:0000259" key="8">
    <source>
        <dbReference type="SMART" id="SM00199"/>
    </source>
</evidence>
<evidence type="ECO:0000256" key="1">
    <source>
        <dbReference type="ARBA" id="ARBA00004613"/>
    </source>
</evidence>
<dbReference type="CDD" id="cd00273">
    <property type="entry name" value="Chemokine_CXC"/>
    <property type="match status" value="1"/>
</dbReference>
<dbReference type="InterPro" id="IPR036048">
    <property type="entry name" value="Interleukin_8-like_sf"/>
</dbReference>
<dbReference type="SUPFAM" id="SSF54117">
    <property type="entry name" value="Interleukin 8-like chemokines"/>
    <property type="match status" value="1"/>
</dbReference>
<reference evidence="9" key="2">
    <citation type="submission" date="2025-08" db="UniProtKB">
        <authorList>
            <consortium name="Ensembl"/>
        </authorList>
    </citation>
    <scope>IDENTIFICATION</scope>
</reference>
<dbReference type="Pfam" id="PF00048">
    <property type="entry name" value="IL8"/>
    <property type="match status" value="1"/>
</dbReference>
<evidence type="ECO:0000256" key="4">
    <source>
        <dbReference type="ARBA" id="ARBA00022525"/>
    </source>
</evidence>